<reference evidence="4 5" key="1">
    <citation type="submission" date="2016-11" db="EMBL/GenBank/DDBJ databases">
        <authorList>
            <person name="Jaros S."/>
            <person name="Januszkiewicz K."/>
            <person name="Wedrychowicz H."/>
        </authorList>
    </citation>
    <scope>NUCLEOTIDE SEQUENCE [LARGE SCALE GENOMIC DNA]</scope>
    <source>
        <strain evidence="4 5">LMG 20594</strain>
    </source>
</reference>
<dbReference type="GO" id="GO:0005829">
    <property type="term" value="C:cytosol"/>
    <property type="evidence" value="ECO:0007669"/>
    <property type="project" value="TreeGrafter"/>
</dbReference>
<dbReference type="InterPro" id="IPR002364">
    <property type="entry name" value="Quin_OxRdtase/zeta-crystal_CS"/>
</dbReference>
<sequence length="332" mass="35298">MKAIQYRKFGGPEVLEYVGLPDPEPRAGEVLIETTAIGVNFPDIRERLGVYNRAETQVGGVTLPQVGGLQVVGRVLNAGTEAHDHLVGRKVMALMSKGAYAQRAVARADMLVELEDDADDFVMASVPCQGVTAFLALQVCTVLRPGESLLVHGAAGGVGNLAVQIAKVLGAATVIGTASSDSRRAFVLSRGADHAIAYDSPHWPQSVLSLTDGKGVDVILETIGGDVFDENFACLGMLGRCVVIGSTRGPGKPLAPRRLMAKAQTLTGVYLPSFFQRPDLIQRGLRFLKDGIGQGLIRPRVAATLPLSRAADAHAMLERREAQGVIVLDPRY</sequence>
<dbReference type="RefSeq" id="WP_073432359.1">
    <property type="nucleotide sequence ID" value="NZ_CADFGY010000050.1"/>
</dbReference>
<dbReference type="Gene3D" id="3.90.180.10">
    <property type="entry name" value="Medium-chain alcohol dehydrogenases, catalytic domain"/>
    <property type="match status" value="1"/>
</dbReference>
<keyword evidence="1" id="KW-0521">NADP</keyword>
<dbReference type="SMART" id="SM00829">
    <property type="entry name" value="PKS_ER"/>
    <property type="match status" value="1"/>
</dbReference>
<dbReference type="InterPro" id="IPR011032">
    <property type="entry name" value="GroES-like_sf"/>
</dbReference>
<dbReference type="PANTHER" id="PTHR48106">
    <property type="entry name" value="QUINONE OXIDOREDUCTASE PIG3-RELATED"/>
    <property type="match status" value="1"/>
</dbReference>
<dbReference type="GO" id="GO:0003960">
    <property type="term" value="F:quinone reductase (NADPH) activity"/>
    <property type="evidence" value="ECO:0007669"/>
    <property type="project" value="TreeGrafter"/>
</dbReference>
<dbReference type="InterPro" id="IPR013149">
    <property type="entry name" value="ADH-like_C"/>
</dbReference>
<dbReference type="STRING" id="169427.SAMN05192548_105818"/>
<evidence type="ECO:0000259" key="3">
    <source>
        <dbReference type="SMART" id="SM00829"/>
    </source>
</evidence>
<organism evidence="4 5">
    <name type="scientific">Paraburkholderia terricola</name>
    <dbReference type="NCBI Taxonomy" id="169427"/>
    <lineage>
        <taxon>Bacteria</taxon>
        <taxon>Pseudomonadati</taxon>
        <taxon>Pseudomonadota</taxon>
        <taxon>Betaproteobacteria</taxon>
        <taxon>Burkholderiales</taxon>
        <taxon>Burkholderiaceae</taxon>
        <taxon>Paraburkholderia</taxon>
    </lineage>
</organism>
<dbReference type="GO" id="GO:0070402">
    <property type="term" value="F:NADPH binding"/>
    <property type="evidence" value="ECO:0007669"/>
    <property type="project" value="TreeGrafter"/>
</dbReference>
<dbReference type="SUPFAM" id="SSF50129">
    <property type="entry name" value="GroES-like"/>
    <property type="match status" value="1"/>
</dbReference>
<dbReference type="Pfam" id="PF08240">
    <property type="entry name" value="ADH_N"/>
    <property type="match status" value="1"/>
</dbReference>
<dbReference type="PROSITE" id="PS01162">
    <property type="entry name" value="QOR_ZETA_CRYSTAL"/>
    <property type="match status" value="1"/>
</dbReference>
<dbReference type="Proteomes" id="UP000184395">
    <property type="component" value="Unassembled WGS sequence"/>
</dbReference>
<proteinExistence type="predicted"/>
<dbReference type="GO" id="GO:0035925">
    <property type="term" value="F:mRNA 3'-UTR AU-rich region binding"/>
    <property type="evidence" value="ECO:0007669"/>
    <property type="project" value="TreeGrafter"/>
</dbReference>
<dbReference type="OrthoDB" id="9780520at2"/>
<dbReference type="AlphaFoldDB" id="A0A1M6XPT0"/>
<dbReference type="SUPFAM" id="SSF51735">
    <property type="entry name" value="NAD(P)-binding Rossmann-fold domains"/>
    <property type="match status" value="1"/>
</dbReference>
<keyword evidence="2" id="KW-0560">Oxidoreductase</keyword>
<gene>
    <name evidence="4" type="ORF">SAMN05192548_105818</name>
</gene>
<dbReference type="Pfam" id="PF00107">
    <property type="entry name" value="ADH_zinc_N"/>
    <property type="match status" value="1"/>
</dbReference>
<dbReference type="Gene3D" id="3.40.50.720">
    <property type="entry name" value="NAD(P)-binding Rossmann-like Domain"/>
    <property type="match status" value="1"/>
</dbReference>
<dbReference type="InterPro" id="IPR020843">
    <property type="entry name" value="ER"/>
</dbReference>
<evidence type="ECO:0000313" key="4">
    <source>
        <dbReference type="EMBL" id="SHL07997.1"/>
    </source>
</evidence>
<dbReference type="InterPro" id="IPR013154">
    <property type="entry name" value="ADH-like_N"/>
</dbReference>
<dbReference type="EMBL" id="FRAB01000058">
    <property type="protein sequence ID" value="SHL07997.1"/>
    <property type="molecule type" value="Genomic_DNA"/>
</dbReference>
<dbReference type="PANTHER" id="PTHR48106:SF13">
    <property type="entry name" value="QUINONE OXIDOREDUCTASE-RELATED"/>
    <property type="match status" value="1"/>
</dbReference>
<evidence type="ECO:0000256" key="2">
    <source>
        <dbReference type="ARBA" id="ARBA00023002"/>
    </source>
</evidence>
<dbReference type="InterPro" id="IPR036291">
    <property type="entry name" value="NAD(P)-bd_dom_sf"/>
</dbReference>
<evidence type="ECO:0000256" key="1">
    <source>
        <dbReference type="ARBA" id="ARBA00022857"/>
    </source>
</evidence>
<protein>
    <submittedName>
        <fullName evidence="4">NADPH2:quinone reductase</fullName>
    </submittedName>
</protein>
<accession>A0A1M6XPT0</accession>
<evidence type="ECO:0000313" key="5">
    <source>
        <dbReference type="Proteomes" id="UP000184395"/>
    </source>
</evidence>
<name>A0A1M6XPT0_9BURK</name>
<dbReference type="GO" id="GO:0008270">
    <property type="term" value="F:zinc ion binding"/>
    <property type="evidence" value="ECO:0007669"/>
    <property type="project" value="InterPro"/>
</dbReference>
<feature type="domain" description="Enoyl reductase (ER)" evidence="3">
    <location>
        <begin position="10"/>
        <end position="328"/>
    </location>
</feature>